<evidence type="ECO:0008006" key="3">
    <source>
        <dbReference type="Google" id="ProtNLM"/>
    </source>
</evidence>
<dbReference type="RefSeq" id="WP_256551413.1">
    <property type="nucleotide sequence ID" value="NZ_CP101751.1"/>
</dbReference>
<dbReference type="Proteomes" id="UP001059844">
    <property type="component" value="Chromosome"/>
</dbReference>
<gene>
    <name evidence="1" type="ORF">NOX80_00605</name>
</gene>
<proteinExistence type="predicted"/>
<accession>A0ABY5IW96</accession>
<reference evidence="1" key="1">
    <citation type="submission" date="2022-07" db="EMBL/GenBank/DDBJ databases">
        <title>Isolation, identification, and degradation of a PFOSA degrading strain from sewage treatment plant.</title>
        <authorList>
            <person name="Zhang L."/>
            <person name="Huo Y."/>
        </authorList>
    </citation>
    <scope>NUCLEOTIDE SEQUENCE</scope>
    <source>
        <strain evidence="1">C1</strain>
    </source>
</reference>
<protein>
    <recommendedName>
        <fullName evidence="3">Tetratricopeptide repeat protein</fullName>
    </recommendedName>
</protein>
<evidence type="ECO:0000313" key="1">
    <source>
        <dbReference type="EMBL" id="UUC45726.1"/>
    </source>
</evidence>
<dbReference type="EMBL" id="CP101751">
    <property type="protein sequence ID" value="UUC45726.1"/>
    <property type="molecule type" value="Genomic_DNA"/>
</dbReference>
<keyword evidence="2" id="KW-1185">Reference proteome</keyword>
<organism evidence="1 2">
    <name type="scientific">Flavobacterium cerinum</name>
    <dbReference type="NCBI Taxonomy" id="2502784"/>
    <lineage>
        <taxon>Bacteria</taxon>
        <taxon>Pseudomonadati</taxon>
        <taxon>Bacteroidota</taxon>
        <taxon>Flavobacteriia</taxon>
        <taxon>Flavobacteriales</taxon>
        <taxon>Flavobacteriaceae</taxon>
        <taxon>Flavobacterium</taxon>
    </lineage>
</organism>
<sequence>MNVNDLTYLLNKPENIRSRQTIELESILHQFPYFQAARAIHLKGLYDENSFRYNHELKKTAAYTTDRSILFEFITSKNFTSIQQAFFEEKEAAIQDIIVNQYKVVIPEETKPAVKEVDPLEQSIRSSIKVAEPDPVQTEIKTETTAEKQEKTETALEQSIRTSIKVAEPETEKPAVETQIIPVNEPSEIETAVENLEIGKPLEFSKEEKHSFQEWLQLAKFSPIDRENPIEKEEIDPEKKKKSDLIDKFIETNPKIVPSKNTPVPPVNIDKSTQDTSYLMTETLAKVYLEQKKYQKAIQAYEILILKYPEKSHFFADRISDIKILQQNNN</sequence>
<name>A0ABY5IW96_9FLAO</name>
<evidence type="ECO:0000313" key="2">
    <source>
        <dbReference type="Proteomes" id="UP001059844"/>
    </source>
</evidence>